<reference evidence="1 2" key="1">
    <citation type="submission" date="2017-07" db="EMBL/GenBank/DDBJ databases">
        <title>An improved, manually edited Actinidia chinensis var. chinensis (kiwifruit) genome highlights the challenges associated with draft genomes and gene prediction in plants.</title>
        <authorList>
            <person name="Pilkington S."/>
            <person name="Crowhurst R."/>
            <person name="Hilario E."/>
            <person name="Nardozza S."/>
            <person name="Fraser L."/>
            <person name="Peng Y."/>
            <person name="Gunaseelan K."/>
            <person name="Simpson R."/>
            <person name="Tahir J."/>
            <person name="Deroles S."/>
            <person name="Templeton K."/>
            <person name="Luo Z."/>
            <person name="Davy M."/>
            <person name="Cheng C."/>
            <person name="Mcneilage M."/>
            <person name="Scaglione D."/>
            <person name="Liu Y."/>
            <person name="Zhang Q."/>
            <person name="Datson P."/>
            <person name="De Silva N."/>
            <person name="Gardiner S."/>
            <person name="Bassett H."/>
            <person name="Chagne D."/>
            <person name="Mccallum J."/>
            <person name="Dzierzon H."/>
            <person name="Deng C."/>
            <person name="Wang Y.-Y."/>
            <person name="Barron N."/>
            <person name="Manako K."/>
            <person name="Bowen J."/>
            <person name="Foster T."/>
            <person name="Erridge Z."/>
            <person name="Tiffin H."/>
            <person name="Waite C."/>
            <person name="Davies K."/>
            <person name="Grierson E."/>
            <person name="Laing W."/>
            <person name="Kirk R."/>
            <person name="Chen X."/>
            <person name="Wood M."/>
            <person name="Montefiori M."/>
            <person name="Brummell D."/>
            <person name="Schwinn K."/>
            <person name="Catanach A."/>
            <person name="Fullerton C."/>
            <person name="Li D."/>
            <person name="Meiyalaghan S."/>
            <person name="Nieuwenhuizen N."/>
            <person name="Read N."/>
            <person name="Prakash R."/>
            <person name="Hunter D."/>
            <person name="Zhang H."/>
            <person name="Mckenzie M."/>
            <person name="Knabel M."/>
            <person name="Harris A."/>
            <person name="Allan A."/>
            <person name="Chen A."/>
            <person name="Janssen B."/>
            <person name="Plunkett B."/>
            <person name="Dwamena C."/>
            <person name="Voogd C."/>
            <person name="Leif D."/>
            <person name="Lafferty D."/>
            <person name="Souleyre E."/>
            <person name="Varkonyi-Gasic E."/>
            <person name="Gambi F."/>
            <person name="Hanley J."/>
            <person name="Yao J.-L."/>
            <person name="Cheung J."/>
            <person name="David K."/>
            <person name="Warren B."/>
            <person name="Marsh K."/>
            <person name="Snowden K."/>
            <person name="Lin-Wang K."/>
            <person name="Brian L."/>
            <person name="Martinez-Sanchez M."/>
            <person name="Wang M."/>
            <person name="Ileperuma N."/>
            <person name="Macnee N."/>
            <person name="Campin R."/>
            <person name="Mcatee P."/>
            <person name="Drummond R."/>
            <person name="Espley R."/>
            <person name="Ireland H."/>
            <person name="Wu R."/>
            <person name="Atkinson R."/>
            <person name="Karunairetnam S."/>
            <person name="Bulley S."/>
            <person name="Chunkath S."/>
            <person name="Hanley Z."/>
            <person name="Storey R."/>
            <person name="Thrimawithana A."/>
            <person name="Thomson S."/>
            <person name="David C."/>
            <person name="Testolin R."/>
        </authorList>
    </citation>
    <scope>NUCLEOTIDE SEQUENCE [LARGE SCALE GENOMIC DNA]</scope>
    <source>
        <strain evidence="2">cv. Red5</strain>
        <tissue evidence="1">Young leaf</tissue>
    </source>
</reference>
<accession>A0A2R6PFG9</accession>
<dbReference type="Proteomes" id="UP000241394">
    <property type="component" value="Chromosome LG26"/>
</dbReference>
<dbReference type="GO" id="GO:0005743">
    <property type="term" value="C:mitochondrial inner membrane"/>
    <property type="evidence" value="ECO:0007669"/>
    <property type="project" value="TreeGrafter"/>
</dbReference>
<proteinExistence type="predicted"/>
<dbReference type="PANTHER" id="PTHR28106:SF1">
    <property type="entry name" value="MITOCHONDRIAL ATPASE COMPLEX SUBUNIT ATP10"/>
    <property type="match status" value="1"/>
</dbReference>
<dbReference type="Gramene" id="PSR89906">
    <property type="protein sequence ID" value="PSR89906"/>
    <property type="gene ID" value="CEY00_Acc30101"/>
</dbReference>
<organism evidence="1 2">
    <name type="scientific">Actinidia chinensis var. chinensis</name>
    <name type="common">Chinese soft-hair kiwi</name>
    <dbReference type="NCBI Taxonomy" id="1590841"/>
    <lineage>
        <taxon>Eukaryota</taxon>
        <taxon>Viridiplantae</taxon>
        <taxon>Streptophyta</taxon>
        <taxon>Embryophyta</taxon>
        <taxon>Tracheophyta</taxon>
        <taxon>Spermatophyta</taxon>
        <taxon>Magnoliopsida</taxon>
        <taxon>eudicotyledons</taxon>
        <taxon>Gunneridae</taxon>
        <taxon>Pentapetalae</taxon>
        <taxon>asterids</taxon>
        <taxon>Ericales</taxon>
        <taxon>Actinidiaceae</taxon>
        <taxon>Actinidia</taxon>
    </lineage>
</organism>
<dbReference type="AlphaFoldDB" id="A0A2R6PFG9"/>
<dbReference type="PANTHER" id="PTHR28106">
    <property type="entry name" value="MITOCHONDRIAL ATPASE COMPLEX SUBUNIT ATP10"/>
    <property type="match status" value="1"/>
</dbReference>
<dbReference type="InParanoid" id="A0A2R6PFG9"/>
<evidence type="ECO:0000313" key="1">
    <source>
        <dbReference type="EMBL" id="PSR89906.1"/>
    </source>
</evidence>
<gene>
    <name evidence="1" type="ORF">CEY00_Acc30101</name>
</gene>
<dbReference type="OrthoDB" id="17089at2759"/>
<protein>
    <submittedName>
        <fullName evidence="1">Rop guanine nucleotide exchange factor like</fullName>
    </submittedName>
</protein>
<sequence length="78" mass="9226">MNRGYFADISEMRKRGGEAMVDSWSVPFLEAFNNSEKVQLYEVSVVDSWLLSRNPSKRLLLRFMRKSKPDERNDVLQR</sequence>
<reference evidence="2" key="2">
    <citation type="journal article" date="2018" name="BMC Genomics">
        <title>A manually annotated Actinidia chinensis var. chinensis (kiwifruit) genome highlights the challenges associated with draft genomes and gene prediction in plants.</title>
        <authorList>
            <person name="Pilkington S.M."/>
            <person name="Crowhurst R."/>
            <person name="Hilario E."/>
            <person name="Nardozza S."/>
            <person name="Fraser L."/>
            <person name="Peng Y."/>
            <person name="Gunaseelan K."/>
            <person name="Simpson R."/>
            <person name="Tahir J."/>
            <person name="Deroles S.C."/>
            <person name="Templeton K."/>
            <person name="Luo Z."/>
            <person name="Davy M."/>
            <person name="Cheng C."/>
            <person name="McNeilage M."/>
            <person name="Scaglione D."/>
            <person name="Liu Y."/>
            <person name="Zhang Q."/>
            <person name="Datson P."/>
            <person name="De Silva N."/>
            <person name="Gardiner S.E."/>
            <person name="Bassett H."/>
            <person name="Chagne D."/>
            <person name="McCallum J."/>
            <person name="Dzierzon H."/>
            <person name="Deng C."/>
            <person name="Wang Y.Y."/>
            <person name="Barron L."/>
            <person name="Manako K."/>
            <person name="Bowen J."/>
            <person name="Foster T.M."/>
            <person name="Erridge Z.A."/>
            <person name="Tiffin H."/>
            <person name="Waite C.N."/>
            <person name="Davies K.M."/>
            <person name="Grierson E.P."/>
            <person name="Laing W.A."/>
            <person name="Kirk R."/>
            <person name="Chen X."/>
            <person name="Wood M."/>
            <person name="Montefiori M."/>
            <person name="Brummell D.A."/>
            <person name="Schwinn K.E."/>
            <person name="Catanach A."/>
            <person name="Fullerton C."/>
            <person name="Li D."/>
            <person name="Meiyalaghan S."/>
            <person name="Nieuwenhuizen N."/>
            <person name="Read N."/>
            <person name="Prakash R."/>
            <person name="Hunter D."/>
            <person name="Zhang H."/>
            <person name="McKenzie M."/>
            <person name="Knabel M."/>
            <person name="Harris A."/>
            <person name="Allan A.C."/>
            <person name="Gleave A."/>
            <person name="Chen A."/>
            <person name="Janssen B.J."/>
            <person name="Plunkett B."/>
            <person name="Ampomah-Dwamena C."/>
            <person name="Voogd C."/>
            <person name="Leif D."/>
            <person name="Lafferty D."/>
            <person name="Souleyre E.J.F."/>
            <person name="Varkonyi-Gasic E."/>
            <person name="Gambi F."/>
            <person name="Hanley J."/>
            <person name="Yao J.L."/>
            <person name="Cheung J."/>
            <person name="David K.M."/>
            <person name="Warren B."/>
            <person name="Marsh K."/>
            <person name="Snowden K.C."/>
            <person name="Lin-Wang K."/>
            <person name="Brian L."/>
            <person name="Martinez-Sanchez M."/>
            <person name="Wang M."/>
            <person name="Ileperuma N."/>
            <person name="Macnee N."/>
            <person name="Campin R."/>
            <person name="McAtee P."/>
            <person name="Drummond R.S.M."/>
            <person name="Espley R.V."/>
            <person name="Ireland H.S."/>
            <person name="Wu R."/>
            <person name="Atkinson R.G."/>
            <person name="Karunairetnam S."/>
            <person name="Bulley S."/>
            <person name="Chunkath S."/>
            <person name="Hanley Z."/>
            <person name="Storey R."/>
            <person name="Thrimawithana A.H."/>
            <person name="Thomson S."/>
            <person name="David C."/>
            <person name="Testolin R."/>
            <person name="Huang H."/>
            <person name="Hellens R.P."/>
            <person name="Schaffer R.J."/>
        </authorList>
    </citation>
    <scope>NUCLEOTIDE SEQUENCE [LARGE SCALE GENOMIC DNA]</scope>
    <source>
        <strain evidence="2">cv. Red5</strain>
    </source>
</reference>
<dbReference type="InterPro" id="IPR007849">
    <property type="entry name" value="ATP10"/>
</dbReference>
<dbReference type="GO" id="GO:0033615">
    <property type="term" value="P:mitochondrial proton-transporting ATP synthase complex assembly"/>
    <property type="evidence" value="ECO:0007669"/>
    <property type="project" value="TreeGrafter"/>
</dbReference>
<name>A0A2R6PFG9_ACTCC</name>
<dbReference type="STRING" id="1590841.A0A2R6PFG9"/>
<dbReference type="EMBL" id="NKQK01000026">
    <property type="protein sequence ID" value="PSR89906.1"/>
    <property type="molecule type" value="Genomic_DNA"/>
</dbReference>
<keyword evidence="2" id="KW-1185">Reference proteome</keyword>
<evidence type="ECO:0000313" key="2">
    <source>
        <dbReference type="Proteomes" id="UP000241394"/>
    </source>
</evidence>
<comment type="caution">
    <text evidence="1">The sequence shown here is derived from an EMBL/GenBank/DDBJ whole genome shotgun (WGS) entry which is preliminary data.</text>
</comment>